<reference evidence="1" key="1">
    <citation type="submission" date="2022-04" db="EMBL/GenBank/DDBJ databases">
        <title>Chromosome-scale genome assembly of Holotrichia oblita Faldermann.</title>
        <authorList>
            <person name="Rongchong L."/>
        </authorList>
    </citation>
    <scope>NUCLEOTIDE SEQUENCE</scope>
    <source>
        <strain evidence="1">81SQS9</strain>
    </source>
</reference>
<dbReference type="Proteomes" id="UP001056778">
    <property type="component" value="Chromosome 1"/>
</dbReference>
<accession>A0ACB9TX90</accession>
<evidence type="ECO:0000313" key="1">
    <source>
        <dbReference type="EMBL" id="KAI4471471.1"/>
    </source>
</evidence>
<evidence type="ECO:0000313" key="2">
    <source>
        <dbReference type="Proteomes" id="UP001056778"/>
    </source>
</evidence>
<protein>
    <submittedName>
        <fullName evidence="1">Calcium binding protein</fullName>
    </submittedName>
</protein>
<keyword evidence="2" id="KW-1185">Reference proteome</keyword>
<name>A0ACB9TX90_HOLOL</name>
<gene>
    <name evidence="1" type="ORF">MML48_1g00620</name>
</gene>
<sequence>MFDLEHKIFLAESYFKNAERQEHGEWTYSLPHCINDFQNAFPNFPADYQKLVQEIYTCVAKFRNVGTIGRKAGSGAPKKRTPEIMADVAERMEQSPKKSLRRLAQEINLSYEICQKILKENLNL</sequence>
<dbReference type="EMBL" id="CM043015">
    <property type="protein sequence ID" value="KAI4471471.1"/>
    <property type="molecule type" value="Genomic_DNA"/>
</dbReference>
<organism evidence="1 2">
    <name type="scientific">Holotrichia oblita</name>
    <name type="common">Chafer beetle</name>
    <dbReference type="NCBI Taxonomy" id="644536"/>
    <lineage>
        <taxon>Eukaryota</taxon>
        <taxon>Metazoa</taxon>
        <taxon>Ecdysozoa</taxon>
        <taxon>Arthropoda</taxon>
        <taxon>Hexapoda</taxon>
        <taxon>Insecta</taxon>
        <taxon>Pterygota</taxon>
        <taxon>Neoptera</taxon>
        <taxon>Endopterygota</taxon>
        <taxon>Coleoptera</taxon>
        <taxon>Polyphaga</taxon>
        <taxon>Scarabaeiformia</taxon>
        <taxon>Scarabaeidae</taxon>
        <taxon>Melolonthinae</taxon>
        <taxon>Holotrichia</taxon>
    </lineage>
</organism>
<proteinExistence type="predicted"/>
<comment type="caution">
    <text evidence="1">The sequence shown here is derived from an EMBL/GenBank/DDBJ whole genome shotgun (WGS) entry which is preliminary data.</text>
</comment>